<keyword evidence="1" id="KW-1133">Transmembrane helix</keyword>
<evidence type="ECO:0008006" key="4">
    <source>
        <dbReference type="Google" id="ProtNLM"/>
    </source>
</evidence>
<evidence type="ECO:0000313" key="3">
    <source>
        <dbReference type="Proteomes" id="UP000077177"/>
    </source>
</evidence>
<reference evidence="2 3" key="2">
    <citation type="journal article" date="2016" name="Int. J. Syst. Evol. Microbiol.">
        <title>Flavisolibacter tropicus sp. nov., isolated from tropical soil.</title>
        <authorList>
            <person name="Lee J.J."/>
            <person name="Kang M.S."/>
            <person name="Kim G.S."/>
            <person name="Lee C.S."/>
            <person name="Lim S."/>
            <person name="Lee J."/>
            <person name="Roh S.H."/>
            <person name="Kang H."/>
            <person name="Ha J.M."/>
            <person name="Bae S."/>
            <person name="Jung H.Y."/>
            <person name="Kim M.K."/>
        </authorList>
    </citation>
    <scope>NUCLEOTIDE SEQUENCE [LARGE SCALE GENOMIC DNA]</scope>
    <source>
        <strain evidence="2 3">LCS9</strain>
    </source>
</reference>
<sequence>MIFLLFLILFAFAFVIFLIASQWKVFEKAGQPGWACIVPIYNTYVLLKIAGKPGWWLLLLFVPFVNIVFAIWTVNMISKSFGKDEGFTAGLILLGFVFWPILGFGSAQYLGPYGDPEEFAARQNASRFDFEH</sequence>
<dbReference type="KEGG" id="fla:SY85_21750"/>
<dbReference type="OrthoDB" id="2376202at2"/>
<dbReference type="AlphaFoldDB" id="A0A172U026"/>
<name>A0A172U026_9BACT</name>
<organism evidence="2 3">
    <name type="scientific">Flavisolibacter tropicus</name>
    <dbReference type="NCBI Taxonomy" id="1492898"/>
    <lineage>
        <taxon>Bacteria</taxon>
        <taxon>Pseudomonadati</taxon>
        <taxon>Bacteroidota</taxon>
        <taxon>Chitinophagia</taxon>
        <taxon>Chitinophagales</taxon>
        <taxon>Chitinophagaceae</taxon>
        <taxon>Flavisolibacter</taxon>
    </lineage>
</organism>
<feature type="transmembrane region" description="Helical" evidence="1">
    <location>
        <begin position="54"/>
        <end position="74"/>
    </location>
</feature>
<protein>
    <recommendedName>
        <fullName evidence="4">Signal peptidase I</fullName>
    </recommendedName>
</protein>
<keyword evidence="1" id="KW-0472">Membrane</keyword>
<dbReference type="InterPro" id="IPR043739">
    <property type="entry name" value="DUF5684"/>
</dbReference>
<evidence type="ECO:0000313" key="2">
    <source>
        <dbReference type="EMBL" id="ANE52709.1"/>
    </source>
</evidence>
<reference evidence="3" key="1">
    <citation type="submission" date="2015-01" db="EMBL/GenBank/DDBJ databases">
        <title>Flavisolibacter sp./LCS9/ whole genome sequencing.</title>
        <authorList>
            <person name="Kim M.K."/>
            <person name="Srinivasan S."/>
            <person name="Lee J.-J."/>
        </authorList>
    </citation>
    <scope>NUCLEOTIDE SEQUENCE [LARGE SCALE GENOMIC DNA]</scope>
    <source>
        <strain evidence="3">LCS9</strain>
    </source>
</reference>
<evidence type="ECO:0000256" key="1">
    <source>
        <dbReference type="SAM" id="Phobius"/>
    </source>
</evidence>
<proteinExistence type="predicted"/>
<accession>A0A172U026</accession>
<dbReference type="RefSeq" id="WP_066407675.1">
    <property type="nucleotide sequence ID" value="NZ_CP011390.1"/>
</dbReference>
<dbReference type="PATRIC" id="fig|1492898.3.peg.4718"/>
<dbReference type="Proteomes" id="UP000077177">
    <property type="component" value="Chromosome"/>
</dbReference>
<dbReference type="Pfam" id="PF18936">
    <property type="entry name" value="DUF5684"/>
    <property type="match status" value="1"/>
</dbReference>
<feature type="transmembrane region" description="Helical" evidence="1">
    <location>
        <begin position="86"/>
        <end position="110"/>
    </location>
</feature>
<gene>
    <name evidence="2" type="ORF">SY85_21750</name>
</gene>
<dbReference type="EMBL" id="CP011390">
    <property type="protein sequence ID" value="ANE52709.1"/>
    <property type="molecule type" value="Genomic_DNA"/>
</dbReference>
<dbReference type="STRING" id="1492898.SY85_21750"/>
<keyword evidence="1" id="KW-0812">Transmembrane</keyword>
<keyword evidence="3" id="KW-1185">Reference proteome</keyword>